<dbReference type="InterPro" id="IPR011051">
    <property type="entry name" value="RmlC_Cupin_sf"/>
</dbReference>
<dbReference type="EMBL" id="QJRX01000003">
    <property type="protein sequence ID" value="PYC27278.1"/>
    <property type="molecule type" value="Genomic_DNA"/>
</dbReference>
<dbReference type="CDD" id="cd20303">
    <property type="entry name" value="cupin_ChrR_1"/>
    <property type="match status" value="2"/>
</dbReference>
<accession>A0A2V4L613</accession>
<dbReference type="Gene3D" id="2.60.120.10">
    <property type="entry name" value="Jelly Rolls"/>
    <property type="match status" value="1"/>
</dbReference>
<gene>
    <name evidence="2" type="ORF">DMO17_05905</name>
</gene>
<dbReference type="InterPro" id="IPR025979">
    <property type="entry name" value="ChrR-like_cupin_dom"/>
</dbReference>
<name>A0A2V4L613_AQUAC</name>
<dbReference type="AlphaFoldDB" id="A0A2V4L613"/>
<dbReference type="Proteomes" id="UP000248146">
    <property type="component" value="Unassembled WGS sequence"/>
</dbReference>
<protein>
    <submittedName>
        <fullName evidence="2">Cupin</fullName>
    </submittedName>
</protein>
<evidence type="ECO:0000313" key="2">
    <source>
        <dbReference type="EMBL" id="PYC27278.1"/>
    </source>
</evidence>
<dbReference type="SUPFAM" id="SSF51182">
    <property type="entry name" value="RmlC-like cupins"/>
    <property type="match status" value="2"/>
</dbReference>
<evidence type="ECO:0000313" key="3">
    <source>
        <dbReference type="Proteomes" id="UP000248146"/>
    </source>
</evidence>
<dbReference type="OrthoDB" id="9801227at2"/>
<organism evidence="2 3">
    <name type="scientific">Aquipseudomonas alcaligenes</name>
    <name type="common">Pseudomonas alcaligenes</name>
    <dbReference type="NCBI Taxonomy" id="43263"/>
    <lineage>
        <taxon>Bacteria</taxon>
        <taxon>Pseudomonadati</taxon>
        <taxon>Pseudomonadota</taxon>
        <taxon>Gammaproteobacteria</taxon>
        <taxon>Pseudomonadales</taxon>
        <taxon>Pseudomonadaceae</taxon>
        <taxon>Aquipseudomonas</taxon>
    </lineage>
</organism>
<sequence>MRLNADFALPVVIRPGDVPWVASPLAGVERQMLDRIGEELARATSIVRYAPGSHFSAHGHPGGEEFLVLDGVFSDERGDYPAGTYVRNPIGSRHAPFSREGCTIFVKLMQFDAADRAEVVIDSHRAEWTPGALSGQRELALHAFAGEQVRLLRWAPGTAQAPQGYPGGAEFLVLEGSLQDERGEYPAGSWLRYPAQFSHRPGSAEGCLLWCKTGHLAP</sequence>
<reference evidence="2 3" key="1">
    <citation type="submission" date="2018-06" db="EMBL/GenBank/DDBJ databases">
        <title>Pseudomonas diversity within urban Lake Michigan freshwaters.</title>
        <authorList>
            <person name="Batrich M."/>
            <person name="Hatzopoulos T."/>
            <person name="Putonti C."/>
        </authorList>
    </citation>
    <scope>NUCLEOTIDE SEQUENCE [LARGE SCALE GENOMIC DNA]</scope>
    <source>
        <strain evidence="2 3">MB-090714</strain>
    </source>
</reference>
<dbReference type="RefSeq" id="WP_110681580.1">
    <property type="nucleotide sequence ID" value="NZ_QJRX01000003.1"/>
</dbReference>
<proteinExistence type="predicted"/>
<feature type="domain" description="ChrR-like cupin" evidence="1">
    <location>
        <begin position="117"/>
        <end position="217"/>
    </location>
</feature>
<comment type="caution">
    <text evidence="2">The sequence shown here is derived from an EMBL/GenBank/DDBJ whole genome shotgun (WGS) entry which is preliminary data.</text>
</comment>
<evidence type="ECO:0000259" key="1">
    <source>
        <dbReference type="Pfam" id="PF12973"/>
    </source>
</evidence>
<feature type="domain" description="ChrR-like cupin" evidence="1">
    <location>
        <begin position="11"/>
        <end position="111"/>
    </location>
</feature>
<dbReference type="Pfam" id="PF12973">
    <property type="entry name" value="Cupin_7"/>
    <property type="match status" value="2"/>
</dbReference>
<dbReference type="InterPro" id="IPR014710">
    <property type="entry name" value="RmlC-like_jellyroll"/>
</dbReference>